<dbReference type="Proteomes" id="UP001174210">
    <property type="component" value="Unassembled WGS sequence"/>
</dbReference>
<evidence type="ECO:0000313" key="2">
    <source>
        <dbReference type="EMBL" id="MDN4598849.1"/>
    </source>
</evidence>
<protein>
    <recommendedName>
        <fullName evidence="4">Major capsid protein</fullName>
    </recommendedName>
</protein>
<keyword evidence="3" id="KW-1185">Reference proteome</keyword>
<evidence type="ECO:0000313" key="3">
    <source>
        <dbReference type="Proteomes" id="UP001174210"/>
    </source>
</evidence>
<proteinExistence type="predicted"/>
<dbReference type="EMBL" id="JAROCB010000005">
    <property type="protein sequence ID" value="MDN4598849.1"/>
    <property type="molecule type" value="Genomic_DNA"/>
</dbReference>
<feature type="compositionally biased region" description="Low complexity" evidence="1">
    <location>
        <begin position="160"/>
        <end position="173"/>
    </location>
</feature>
<sequence>MTNVQIEAGTLAANLEDRTVSGLLLKFGEVGRTNLGRFKVEKGAFKLPKDIGAFLGLDLGHDRTKQIGTALMATETDDGIWASWKIADNPEGNALLAAYNAGDPDAPRKLSIEVDDVRLRDGVAIGGNIHGAGVVKAGAFPSSTLMAADTVDVNGEPIPAESTSESSYATTNSDGSQYSDTTKTTEEVEDLGEGKKRITRTTVTVTEVKEPDQPAQNQEETVGANSIVPATLAASAGSLVAPEGQVDEKSAREVFTLMANAMKGDQEAATLLAALTDIKTTPTSAGTFGSVIQPSWLGEVWKQKTYNRRYIPLLGTPGTITAQDEKGFTVSADAEPVQPWSGNKTELPSSSGTTDLVSSTFQRWGWAADIAREFFDIPGNTAVIEAFLRLVNNSYARQTDKWTLAQMVASSTLVAPDTYPVLDPTRDYPVAIKQLIQGVDLVSSDPIDDTPAFAVANAAAWREIIYAPKDALPEWLSLSFGITDQSGTADGKVRVVRGNIGIDDTPAVMVGAQDAAHVNELGGESPLNLSALDIARGGIDKAVIGYTQYMADYADALVIVGAADA</sequence>
<reference evidence="2" key="1">
    <citation type="submission" date="2023-03" db="EMBL/GenBank/DDBJ databases">
        <title>MT1 and MT2 Draft Genomes of Novel Species.</title>
        <authorList>
            <person name="Venkateswaran K."/>
        </authorList>
    </citation>
    <scope>NUCLEOTIDE SEQUENCE</scope>
    <source>
        <strain evidence="2">F6_8S_P_1A</strain>
    </source>
</reference>
<dbReference type="RefSeq" id="WP_301220199.1">
    <property type="nucleotide sequence ID" value="NZ_JAROCB010000005.1"/>
</dbReference>
<accession>A0ABT8J187</accession>
<evidence type="ECO:0000256" key="1">
    <source>
        <dbReference type="SAM" id="MobiDB-lite"/>
    </source>
</evidence>
<name>A0ABT8J187_9MICO</name>
<feature type="region of interest" description="Disordered" evidence="1">
    <location>
        <begin position="154"/>
        <end position="193"/>
    </location>
</feature>
<comment type="caution">
    <text evidence="2">The sequence shown here is derived from an EMBL/GenBank/DDBJ whole genome shotgun (WGS) entry which is preliminary data.</text>
</comment>
<evidence type="ECO:0008006" key="4">
    <source>
        <dbReference type="Google" id="ProtNLM"/>
    </source>
</evidence>
<gene>
    <name evidence="2" type="ORF">P5G59_16970</name>
</gene>
<organism evidence="2 3">
    <name type="scientific">Leifsonia virtsii</name>
    <dbReference type="NCBI Taxonomy" id="3035915"/>
    <lineage>
        <taxon>Bacteria</taxon>
        <taxon>Bacillati</taxon>
        <taxon>Actinomycetota</taxon>
        <taxon>Actinomycetes</taxon>
        <taxon>Micrococcales</taxon>
        <taxon>Microbacteriaceae</taxon>
        <taxon>Leifsonia</taxon>
    </lineage>
</organism>